<comment type="caution">
    <text evidence="2">The sequence shown here is derived from an EMBL/GenBank/DDBJ whole genome shotgun (WGS) entry which is preliminary data.</text>
</comment>
<dbReference type="Gene3D" id="3.10.180.10">
    <property type="entry name" value="2,3-Dihydroxybiphenyl 1,2-Dioxygenase, domain 1"/>
    <property type="match status" value="1"/>
</dbReference>
<gene>
    <name evidence="2" type="ORF">HEB94_001874</name>
</gene>
<dbReference type="AlphaFoldDB" id="A0A927RHA8"/>
<dbReference type="RefSeq" id="WP_192749433.1">
    <property type="nucleotide sequence ID" value="NZ_BAABJL010000030.1"/>
</dbReference>
<sequence length="239" mass="25674">MIAVPLLPCASIDDMQTFYAALGFRRTYRQTRPDPYLAMSLDDIELHFFGMPDFEPANSYGSCILQVPDTATLHRAFSDGLRAAYGKVPLSGIPRMTRPRPRKNAEGLSGFTVIDPGGNWIRIFPAKATASPAPSVETGKLARTLENAVVLADSHGEAAQAAKILDGALTRTTDASAAERVEALAYRAELAITLQDPTRAAAVLAELRAIPLTSEDRERLGETLAAVDELCLDTVSDAS</sequence>
<proteinExistence type="predicted"/>
<dbReference type="GO" id="GO:0046677">
    <property type="term" value="P:response to antibiotic"/>
    <property type="evidence" value="ECO:0007669"/>
    <property type="project" value="UniProtKB-KW"/>
</dbReference>
<evidence type="ECO:0000313" key="3">
    <source>
        <dbReference type="Proteomes" id="UP000638648"/>
    </source>
</evidence>
<organism evidence="2 3">
    <name type="scientific">Actinopolymorpha pittospori</name>
    <dbReference type="NCBI Taxonomy" id="648752"/>
    <lineage>
        <taxon>Bacteria</taxon>
        <taxon>Bacillati</taxon>
        <taxon>Actinomycetota</taxon>
        <taxon>Actinomycetes</taxon>
        <taxon>Propionibacteriales</taxon>
        <taxon>Actinopolymorphaceae</taxon>
        <taxon>Actinopolymorpha</taxon>
    </lineage>
</organism>
<dbReference type="SUPFAM" id="SSF54593">
    <property type="entry name" value="Glyoxalase/Bleomycin resistance protein/Dihydroxybiphenyl dioxygenase"/>
    <property type="match status" value="1"/>
</dbReference>
<keyword evidence="3" id="KW-1185">Reference proteome</keyword>
<evidence type="ECO:0000256" key="1">
    <source>
        <dbReference type="ARBA" id="ARBA00023251"/>
    </source>
</evidence>
<keyword evidence="1" id="KW-0046">Antibiotic resistance</keyword>
<reference evidence="2" key="1">
    <citation type="submission" date="2020-10" db="EMBL/GenBank/DDBJ databases">
        <title>Sequencing the genomes of 1000 actinobacteria strains.</title>
        <authorList>
            <person name="Klenk H.-P."/>
        </authorList>
    </citation>
    <scope>NUCLEOTIDE SEQUENCE</scope>
    <source>
        <strain evidence="2">DSM 45354</strain>
    </source>
</reference>
<accession>A0A927RHA8</accession>
<dbReference type="InterPro" id="IPR029068">
    <property type="entry name" value="Glyas_Bleomycin-R_OHBP_Dase"/>
</dbReference>
<dbReference type="CDD" id="cd08349">
    <property type="entry name" value="BLMA_like"/>
    <property type="match status" value="1"/>
</dbReference>
<evidence type="ECO:0000313" key="2">
    <source>
        <dbReference type="EMBL" id="MBE1605026.1"/>
    </source>
</evidence>
<evidence type="ECO:0008006" key="4">
    <source>
        <dbReference type="Google" id="ProtNLM"/>
    </source>
</evidence>
<dbReference type="InterPro" id="IPR000335">
    <property type="entry name" value="Bleomycin-R"/>
</dbReference>
<name>A0A927RHA8_9ACTN</name>
<dbReference type="EMBL" id="JADBEM010000001">
    <property type="protein sequence ID" value="MBE1605026.1"/>
    <property type="molecule type" value="Genomic_DNA"/>
</dbReference>
<protein>
    <recommendedName>
        <fullName evidence="4">VOC family protein</fullName>
    </recommendedName>
</protein>
<dbReference type="Proteomes" id="UP000638648">
    <property type="component" value="Unassembled WGS sequence"/>
</dbReference>